<feature type="repeat" description="ANK" evidence="3">
    <location>
        <begin position="517"/>
        <end position="550"/>
    </location>
</feature>
<sequence length="741" mass="85043">MIILLRHIAEIEVSDKLPVKLDCRGAYLGTIKYYRNLLGHSITNTLTRETYASAWSHLTEAIRKLTTSNSFDEEIRRAEEIRIVEEIRRVEEMDIDLVNSDTESEIKSSFLEIKRLRAAYIMLEEDLIKMKRILSDPVPLNIRSQFTTQLRSWQEDDQMYVKTSWSEKILNLVQQSKLAAIIGGPGCGKTALLHNVAFQMAAIGYDVIPITFPYDIIEFYDAKRNTLFVIDNFCGKYSLDLQIHDSWIQVVKHIADIPLMDNFKIVLACRLQVFWDIRFNFKSMFENCSLNLHENTLTWAEKIDIAQKYNLTIEDKDNHTTINLLSCFCFPLLCTLNKHHPENDTDDMFMYPYHVLENELEIMFLNCEDGKFCAIVLLNAVPELINTRFMFVNPRADMDSFEVPIDDVSCHLDTMSTWNKLVNIPFFTYLNQLNSKQLFNLVNKEDVVDKSTPIISYVRSFQNMFPHIGWLVSIGADINHCNKYNMTALYYACSLDQFDVVEELLNKHADLNKCDKDGWSPLHIACANGFENIVVRILLDFNANINLRNNVGNSPLHIACNNKHKTIVEILLERNADRNLTNNEGVSPIELAQRSEDNILLLLLQNNENLLKPRMQGFSKEVDEQIRNDVDVNNFDTFGRSHLFLASKRGNTDIVKSLLKKNAEVNTCNKNGVSPLMIASSSGFLTIVQDLLENGAECDQTDNAGQSPLVFAVKNGHQDIMFELLINKANVNIRDEEGIRH</sequence>
<evidence type="ECO:0000256" key="2">
    <source>
        <dbReference type="ARBA" id="ARBA00023043"/>
    </source>
</evidence>
<accession>A0A8S3TUV1</accession>
<dbReference type="Pfam" id="PF00023">
    <property type="entry name" value="Ank"/>
    <property type="match status" value="1"/>
</dbReference>
<dbReference type="Gene3D" id="1.25.40.20">
    <property type="entry name" value="Ankyrin repeat-containing domain"/>
    <property type="match status" value="3"/>
</dbReference>
<feature type="repeat" description="ANK" evidence="3">
    <location>
        <begin position="551"/>
        <end position="583"/>
    </location>
</feature>
<dbReference type="Pfam" id="PF12796">
    <property type="entry name" value="Ank_2"/>
    <property type="match status" value="2"/>
</dbReference>
<dbReference type="InterPro" id="IPR049050">
    <property type="entry name" value="nSTAND3"/>
</dbReference>
<feature type="repeat" description="ANK" evidence="3">
    <location>
        <begin position="671"/>
        <end position="703"/>
    </location>
</feature>
<feature type="domain" description="Novel STAND NTPase 3" evidence="4">
    <location>
        <begin position="160"/>
        <end position="308"/>
    </location>
</feature>
<dbReference type="InterPro" id="IPR036770">
    <property type="entry name" value="Ankyrin_rpt-contain_sf"/>
</dbReference>
<dbReference type="EMBL" id="CAJPWZ010002399">
    <property type="protein sequence ID" value="CAG2237674.1"/>
    <property type="molecule type" value="Genomic_DNA"/>
</dbReference>
<feature type="repeat" description="ANK" evidence="3">
    <location>
        <begin position="638"/>
        <end position="670"/>
    </location>
</feature>
<dbReference type="PANTHER" id="PTHR24171:SF11">
    <property type="entry name" value="26S PROTEASOME NON-ATPASE REGULATORY SUBUNIT 10"/>
    <property type="match status" value="1"/>
</dbReference>
<gene>
    <name evidence="5" type="ORF">MEDL_50102</name>
</gene>
<evidence type="ECO:0000313" key="6">
    <source>
        <dbReference type="Proteomes" id="UP000683360"/>
    </source>
</evidence>
<evidence type="ECO:0000313" key="5">
    <source>
        <dbReference type="EMBL" id="CAG2237674.1"/>
    </source>
</evidence>
<dbReference type="Proteomes" id="UP000683360">
    <property type="component" value="Unassembled WGS sequence"/>
</dbReference>
<feature type="repeat" description="ANK" evidence="3">
    <location>
        <begin position="484"/>
        <end position="516"/>
    </location>
</feature>
<dbReference type="InterPro" id="IPR027417">
    <property type="entry name" value="P-loop_NTPase"/>
</dbReference>
<reference evidence="5" key="1">
    <citation type="submission" date="2021-03" db="EMBL/GenBank/DDBJ databases">
        <authorList>
            <person name="Bekaert M."/>
        </authorList>
    </citation>
    <scope>NUCLEOTIDE SEQUENCE</scope>
</reference>
<dbReference type="PROSITE" id="PS50297">
    <property type="entry name" value="ANK_REP_REGION"/>
    <property type="match status" value="5"/>
</dbReference>
<dbReference type="SUPFAM" id="SSF52540">
    <property type="entry name" value="P-loop containing nucleoside triphosphate hydrolases"/>
    <property type="match status" value="1"/>
</dbReference>
<dbReference type="Pfam" id="PF20720">
    <property type="entry name" value="nSTAND3"/>
    <property type="match status" value="1"/>
</dbReference>
<dbReference type="PROSITE" id="PS50088">
    <property type="entry name" value="ANK_REPEAT"/>
    <property type="match status" value="6"/>
</dbReference>
<evidence type="ECO:0000256" key="1">
    <source>
        <dbReference type="ARBA" id="ARBA00022737"/>
    </source>
</evidence>
<dbReference type="PANTHER" id="PTHR24171">
    <property type="entry name" value="ANKYRIN REPEAT DOMAIN-CONTAINING PROTEIN 39-RELATED"/>
    <property type="match status" value="1"/>
</dbReference>
<feature type="repeat" description="ANK" evidence="3">
    <location>
        <begin position="704"/>
        <end position="736"/>
    </location>
</feature>
<evidence type="ECO:0000256" key="3">
    <source>
        <dbReference type="PROSITE-ProRule" id="PRU00023"/>
    </source>
</evidence>
<keyword evidence="1" id="KW-0677">Repeat</keyword>
<proteinExistence type="predicted"/>
<dbReference type="InterPro" id="IPR002110">
    <property type="entry name" value="Ankyrin_rpt"/>
</dbReference>
<keyword evidence="6" id="KW-1185">Reference proteome</keyword>
<protein>
    <recommendedName>
        <fullName evidence="4">Novel STAND NTPase 3 domain-containing protein</fullName>
    </recommendedName>
</protein>
<dbReference type="SUPFAM" id="SSF48403">
    <property type="entry name" value="Ankyrin repeat"/>
    <property type="match status" value="1"/>
</dbReference>
<dbReference type="SMART" id="SM00248">
    <property type="entry name" value="ANK"/>
    <property type="match status" value="7"/>
</dbReference>
<evidence type="ECO:0000259" key="4">
    <source>
        <dbReference type="Pfam" id="PF20720"/>
    </source>
</evidence>
<name>A0A8S3TUV1_MYTED</name>
<organism evidence="5 6">
    <name type="scientific">Mytilus edulis</name>
    <name type="common">Blue mussel</name>
    <dbReference type="NCBI Taxonomy" id="6550"/>
    <lineage>
        <taxon>Eukaryota</taxon>
        <taxon>Metazoa</taxon>
        <taxon>Spiralia</taxon>
        <taxon>Lophotrochozoa</taxon>
        <taxon>Mollusca</taxon>
        <taxon>Bivalvia</taxon>
        <taxon>Autobranchia</taxon>
        <taxon>Pteriomorphia</taxon>
        <taxon>Mytilida</taxon>
        <taxon>Mytiloidea</taxon>
        <taxon>Mytilidae</taxon>
        <taxon>Mytilinae</taxon>
        <taxon>Mytilus</taxon>
    </lineage>
</organism>
<dbReference type="AlphaFoldDB" id="A0A8S3TUV1"/>
<dbReference type="OrthoDB" id="194358at2759"/>
<comment type="caution">
    <text evidence="5">The sequence shown here is derived from an EMBL/GenBank/DDBJ whole genome shotgun (WGS) entry which is preliminary data.</text>
</comment>
<keyword evidence="2 3" id="KW-0040">ANK repeat</keyword>